<evidence type="ECO:0000313" key="3">
    <source>
        <dbReference type="Proteomes" id="UP000318102"/>
    </source>
</evidence>
<evidence type="ECO:0000256" key="1">
    <source>
        <dbReference type="SAM" id="MobiDB-lite"/>
    </source>
</evidence>
<dbReference type="EMBL" id="VNJK01000005">
    <property type="protein sequence ID" value="TVX86915.1"/>
    <property type="molecule type" value="Genomic_DNA"/>
</dbReference>
<comment type="caution">
    <text evidence="2">The sequence shown here is derived from an EMBL/GenBank/DDBJ whole genome shotgun (WGS) entry which is preliminary data.</text>
</comment>
<dbReference type="AlphaFoldDB" id="A0A559IGX3"/>
<proteinExistence type="predicted"/>
<dbReference type="Proteomes" id="UP000318102">
    <property type="component" value="Unassembled WGS sequence"/>
</dbReference>
<dbReference type="InterPro" id="IPR020256">
    <property type="entry name" value="Spore_coat_CotJA"/>
</dbReference>
<protein>
    <submittedName>
        <fullName evidence="2">Spore coat associated protein CotJA</fullName>
    </submittedName>
</protein>
<name>A0A559IGX3_9BACL</name>
<evidence type="ECO:0000313" key="2">
    <source>
        <dbReference type="EMBL" id="TVX86915.1"/>
    </source>
</evidence>
<sequence>MAQAGEPDNRSKKPENAALLPQSNNSVAPYQEVRKYIPFRGLYDPCPPLPYKSYVVPINQFINFQPPNWPQFTLSQALTHGTLWPALYSSYQSQRGGNGT</sequence>
<organism evidence="2 3">
    <name type="scientific">Paenibacillus agilis</name>
    <dbReference type="NCBI Taxonomy" id="3020863"/>
    <lineage>
        <taxon>Bacteria</taxon>
        <taxon>Bacillati</taxon>
        <taxon>Bacillota</taxon>
        <taxon>Bacilli</taxon>
        <taxon>Bacillales</taxon>
        <taxon>Paenibacillaceae</taxon>
        <taxon>Paenibacillus</taxon>
    </lineage>
</organism>
<dbReference type="Pfam" id="PF11007">
    <property type="entry name" value="CotJA"/>
    <property type="match status" value="1"/>
</dbReference>
<dbReference type="OrthoDB" id="2376696at2"/>
<reference evidence="2 3" key="1">
    <citation type="submission" date="2019-07" db="EMBL/GenBank/DDBJ databases">
        <authorList>
            <person name="Kim J."/>
        </authorList>
    </citation>
    <scope>NUCLEOTIDE SEQUENCE [LARGE SCALE GENOMIC DNA]</scope>
    <source>
        <strain evidence="2 3">N4</strain>
    </source>
</reference>
<accession>A0A559IGX3</accession>
<gene>
    <name evidence="2" type="ORF">FPZ44_23265</name>
</gene>
<keyword evidence="3" id="KW-1185">Reference proteome</keyword>
<feature type="region of interest" description="Disordered" evidence="1">
    <location>
        <begin position="1"/>
        <end position="24"/>
    </location>
</feature>